<evidence type="ECO:0000256" key="1">
    <source>
        <dbReference type="ARBA" id="ARBA00004196"/>
    </source>
</evidence>
<evidence type="ECO:0000256" key="2">
    <source>
        <dbReference type="ARBA" id="ARBA00022485"/>
    </source>
</evidence>
<evidence type="ECO:0000256" key="6">
    <source>
        <dbReference type="ARBA" id="ARBA00023014"/>
    </source>
</evidence>
<feature type="domain" description="4Fe-4S ferredoxin-type" evidence="8">
    <location>
        <begin position="176"/>
        <end position="206"/>
    </location>
</feature>
<dbReference type="InterPro" id="IPR051555">
    <property type="entry name" value="FDH_Electron_Transfer_Unit"/>
</dbReference>
<dbReference type="InterPro" id="IPR017900">
    <property type="entry name" value="4Fe4S_Fe_S_CS"/>
</dbReference>
<keyword evidence="4" id="KW-0677">Repeat</keyword>
<evidence type="ECO:0000256" key="4">
    <source>
        <dbReference type="ARBA" id="ARBA00022737"/>
    </source>
</evidence>
<dbReference type="InterPro" id="IPR006470">
    <property type="entry name" value="Formate_DH_bsu_Proteobacteria"/>
</dbReference>
<dbReference type="Gene3D" id="3.30.70.20">
    <property type="match status" value="2"/>
</dbReference>
<dbReference type="Proteomes" id="UP001174909">
    <property type="component" value="Unassembled WGS sequence"/>
</dbReference>
<dbReference type="SUPFAM" id="SSF50692">
    <property type="entry name" value="ADC-like"/>
    <property type="match status" value="1"/>
</dbReference>
<dbReference type="GO" id="GO:0016020">
    <property type="term" value="C:membrane"/>
    <property type="evidence" value="ECO:0007669"/>
    <property type="project" value="InterPro"/>
</dbReference>
<keyword evidence="2" id="KW-0004">4Fe-4S</keyword>
<evidence type="ECO:0000256" key="7">
    <source>
        <dbReference type="SAM" id="MobiDB-lite"/>
    </source>
</evidence>
<dbReference type="EMBL" id="CASHTH010004356">
    <property type="protein sequence ID" value="CAI8056464.1"/>
    <property type="molecule type" value="Genomic_DNA"/>
</dbReference>
<evidence type="ECO:0000313" key="9">
    <source>
        <dbReference type="EMBL" id="CAI8056464.1"/>
    </source>
</evidence>
<dbReference type="PANTHER" id="PTHR43545">
    <property type="entry name" value="FORMATE DEHYDROGENASE, NITRATE-INDUCIBLE, IRON-SULFUR SUBUNIT"/>
    <property type="match status" value="1"/>
</dbReference>
<dbReference type="PROSITE" id="PS51379">
    <property type="entry name" value="4FE4S_FER_2"/>
    <property type="match status" value="2"/>
</dbReference>
<evidence type="ECO:0000256" key="3">
    <source>
        <dbReference type="ARBA" id="ARBA00022723"/>
    </source>
</evidence>
<dbReference type="AlphaFoldDB" id="A0AA35TZ73"/>
<dbReference type="SUPFAM" id="SSF54862">
    <property type="entry name" value="4Fe-4S ferredoxins"/>
    <property type="match status" value="1"/>
</dbReference>
<keyword evidence="10" id="KW-1185">Reference proteome</keyword>
<comment type="caution">
    <text evidence="9">The sequence shown here is derived from an EMBL/GenBank/DDBJ whole genome shotgun (WGS) entry which is preliminary data.</text>
</comment>
<gene>
    <name evidence="9" type="ORF">GBAR_LOCUS30766</name>
</gene>
<keyword evidence="6" id="KW-0411">Iron-sulfur</keyword>
<feature type="region of interest" description="Disordered" evidence="7">
    <location>
        <begin position="1"/>
        <end position="26"/>
    </location>
</feature>
<dbReference type="PROSITE" id="PS00198">
    <property type="entry name" value="4FE4S_FER_1"/>
    <property type="match status" value="1"/>
</dbReference>
<dbReference type="Pfam" id="PF01568">
    <property type="entry name" value="Molydop_binding"/>
    <property type="match status" value="1"/>
</dbReference>
<dbReference type="PANTHER" id="PTHR43545:SF6">
    <property type="entry name" value="FORMATE DEHYDROGENASE, NITRATE-INDUCIBLE, IRON-SULFUR SUBUNIT"/>
    <property type="match status" value="1"/>
</dbReference>
<dbReference type="GO" id="GO:0045333">
    <property type="term" value="P:cellular respiration"/>
    <property type="evidence" value="ECO:0007669"/>
    <property type="project" value="InterPro"/>
</dbReference>
<name>A0AA35TZ73_GEOBA</name>
<protein>
    <submittedName>
        <fullName evidence="9">Formate dehydrogenase, nitrate-inducible, iron-sulfur subunit</fullName>
    </submittedName>
</protein>
<keyword evidence="3" id="KW-0479">Metal-binding</keyword>
<dbReference type="GO" id="GO:0046872">
    <property type="term" value="F:metal ion binding"/>
    <property type="evidence" value="ECO:0007669"/>
    <property type="project" value="UniProtKB-KW"/>
</dbReference>
<dbReference type="InterPro" id="IPR017896">
    <property type="entry name" value="4Fe4S_Fe-S-bd"/>
</dbReference>
<dbReference type="InterPro" id="IPR006657">
    <property type="entry name" value="MoPterin_dinucl-bd_dom"/>
</dbReference>
<sequence>MFSSHLADGPLSEHYEPVESPSPNVLHDNVPINPVIHWYDGARETLATGDDDFPYACTVYRVVEREHFVTSNVPLLVEAMPDFFVEVPEGLAAEKGIPNGSQVRVWSKRGEVQGTAIVTKRIKPLRVNGKVVWTVGIPVHWGFRPDMADTLSIRRVSASPDAYIPIDALRSGGPTYAKLVDIGACIGCKGCEVACKEWNDLGVEPTANFGSYQSHRDLSPKTWLLMRFNEVEIDGNLNWLIKKDACLHCEDPGCLFACPAPGAIVQYTNGIVDFNQENCIGCQYCVTGCPFDIPRFDVHTRKVSKCNMCVDRVEAGLEPACVKTCPTNAISWGSKHDMLALADRKVETLNSRGYQNAAVYNPAGVGGTHMMYVVPHGDRLEDYSLPTDPTASPMPMTGLGFLKRIGAYLMGFGVLGVVGHFLRYGPERLEEHEEHEPGGDAGAPVA</sequence>
<evidence type="ECO:0000256" key="5">
    <source>
        <dbReference type="ARBA" id="ARBA00023004"/>
    </source>
</evidence>
<keyword evidence="5" id="KW-0408">Iron</keyword>
<evidence type="ECO:0000313" key="10">
    <source>
        <dbReference type="Proteomes" id="UP001174909"/>
    </source>
</evidence>
<dbReference type="GO" id="GO:0043546">
    <property type="term" value="F:molybdopterin cofactor binding"/>
    <property type="evidence" value="ECO:0007669"/>
    <property type="project" value="InterPro"/>
</dbReference>
<dbReference type="NCBIfam" id="TIGR01582">
    <property type="entry name" value="FDH-beta"/>
    <property type="match status" value="1"/>
</dbReference>
<dbReference type="GO" id="GO:0051539">
    <property type="term" value="F:4 iron, 4 sulfur cluster binding"/>
    <property type="evidence" value="ECO:0007669"/>
    <property type="project" value="UniProtKB-KW"/>
</dbReference>
<dbReference type="Gene3D" id="2.40.40.20">
    <property type="match status" value="1"/>
</dbReference>
<dbReference type="Pfam" id="PF13247">
    <property type="entry name" value="Fer4_11"/>
    <property type="match status" value="1"/>
</dbReference>
<feature type="domain" description="4Fe-4S ferredoxin-type" evidence="8">
    <location>
        <begin position="270"/>
        <end position="299"/>
    </location>
</feature>
<comment type="subcellular location">
    <subcellularLocation>
        <location evidence="1">Cell envelope</location>
    </subcellularLocation>
</comment>
<dbReference type="InterPro" id="IPR009010">
    <property type="entry name" value="Asp_de-COase-like_dom_sf"/>
</dbReference>
<dbReference type="GO" id="GO:0016491">
    <property type="term" value="F:oxidoreductase activity"/>
    <property type="evidence" value="ECO:0007669"/>
    <property type="project" value="InterPro"/>
</dbReference>
<evidence type="ECO:0000259" key="8">
    <source>
        <dbReference type="PROSITE" id="PS51379"/>
    </source>
</evidence>
<organism evidence="9 10">
    <name type="scientific">Geodia barretti</name>
    <name type="common">Barrett's horny sponge</name>
    <dbReference type="NCBI Taxonomy" id="519541"/>
    <lineage>
        <taxon>Eukaryota</taxon>
        <taxon>Metazoa</taxon>
        <taxon>Porifera</taxon>
        <taxon>Demospongiae</taxon>
        <taxon>Heteroscleromorpha</taxon>
        <taxon>Tetractinellida</taxon>
        <taxon>Astrophorina</taxon>
        <taxon>Geodiidae</taxon>
        <taxon>Geodia</taxon>
    </lineage>
</organism>
<accession>A0AA35TZ73</accession>
<dbReference type="GO" id="GO:0015944">
    <property type="term" value="P:formate oxidation"/>
    <property type="evidence" value="ECO:0007669"/>
    <property type="project" value="InterPro"/>
</dbReference>
<reference evidence="9" key="1">
    <citation type="submission" date="2023-03" db="EMBL/GenBank/DDBJ databases">
        <authorList>
            <person name="Steffen K."/>
            <person name="Cardenas P."/>
        </authorList>
    </citation>
    <scope>NUCLEOTIDE SEQUENCE</scope>
</reference>
<dbReference type="CDD" id="cd10558">
    <property type="entry name" value="FDH-N"/>
    <property type="match status" value="1"/>
</dbReference>
<proteinExistence type="predicted"/>